<feature type="transmembrane region" description="Helical" evidence="1">
    <location>
        <begin position="49"/>
        <end position="74"/>
    </location>
</feature>
<keyword evidence="1" id="KW-0812">Transmembrane</keyword>
<organism evidence="2 3">
    <name type="scientific">Candidatus Scybalocola faecigallinarum</name>
    <dbReference type="NCBI Taxonomy" id="2840941"/>
    <lineage>
        <taxon>Bacteria</taxon>
        <taxon>Bacillati</taxon>
        <taxon>Bacillota</taxon>
        <taxon>Clostridia</taxon>
        <taxon>Lachnospirales</taxon>
        <taxon>Lachnospiraceae</taxon>
        <taxon>Lachnospiraceae incertae sedis</taxon>
        <taxon>Candidatus Scybalocola (ex Gilroy et al. 2021)</taxon>
    </lineage>
</organism>
<proteinExistence type="predicted"/>
<feature type="transmembrane region" description="Helical" evidence="1">
    <location>
        <begin position="80"/>
        <end position="100"/>
    </location>
</feature>
<evidence type="ECO:0000313" key="3">
    <source>
        <dbReference type="Proteomes" id="UP000823927"/>
    </source>
</evidence>
<keyword evidence="1" id="KW-0472">Membrane</keyword>
<evidence type="ECO:0000313" key="2">
    <source>
        <dbReference type="EMBL" id="HIS47723.1"/>
    </source>
</evidence>
<comment type="caution">
    <text evidence="2">The sequence shown here is derived from an EMBL/GenBank/DDBJ whole genome shotgun (WGS) entry which is preliminary data.</text>
</comment>
<evidence type="ECO:0000256" key="1">
    <source>
        <dbReference type="SAM" id="Phobius"/>
    </source>
</evidence>
<accession>A0A9D1F4X0</accession>
<keyword evidence="1" id="KW-1133">Transmembrane helix</keyword>
<gene>
    <name evidence="2" type="ORF">IAB46_09285</name>
</gene>
<dbReference type="AlphaFoldDB" id="A0A9D1F4X0"/>
<name>A0A9D1F4X0_9FIRM</name>
<reference evidence="2" key="2">
    <citation type="journal article" date="2021" name="PeerJ">
        <title>Extensive microbial diversity within the chicken gut microbiome revealed by metagenomics and culture.</title>
        <authorList>
            <person name="Gilroy R."/>
            <person name="Ravi A."/>
            <person name="Getino M."/>
            <person name="Pursley I."/>
            <person name="Horton D.L."/>
            <person name="Alikhan N.F."/>
            <person name="Baker D."/>
            <person name="Gharbi K."/>
            <person name="Hall N."/>
            <person name="Watson M."/>
            <person name="Adriaenssens E.M."/>
            <person name="Foster-Nyarko E."/>
            <person name="Jarju S."/>
            <person name="Secka A."/>
            <person name="Antonio M."/>
            <person name="Oren A."/>
            <person name="Chaudhuri R.R."/>
            <person name="La Ragione R."/>
            <person name="Hildebrand F."/>
            <person name="Pallen M.J."/>
        </authorList>
    </citation>
    <scope>NUCLEOTIDE SEQUENCE</scope>
    <source>
        <strain evidence="2">CHK178-757</strain>
    </source>
</reference>
<reference evidence="2" key="1">
    <citation type="submission" date="2020-10" db="EMBL/GenBank/DDBJ databases">
        <authorList>
            <person name="Gilroy R."/>
        </authorList>
    </citation>
    <scope>NUCLEOTIDE SEQUENCE</scope>
    <source>
        <strain evidence="2">CHK178-757</strain>
    </source>
</reference>
<protein>
    <submittedName>
        <fullName evidence="2">Uncharacterized protein</fullName>
    </submittedName>
</protein>
<sequence>METKRETFTYTYSAKQQEEIDKIRKKYLPPEEDKMAQLRRLDQSATKKGTMISIIIGVIGTLLMGVGMCCSMVWMGIWFIPGIVIGLIGIGGVAAAYPVYSRITKKERERLAPQILKLTEELTQAEG</sequence>
<dbReference type="Proteomes" id="UP000823927">
    <property type="component" value="Unassembled WGS sequence"/>
</dbReference>
<dbReference type="EMBL" id="DVIT01000031">
    <property type="protein sequence ID" value="HIS47723.1"/>
    <property type="molecule type" value="Genomic_DNA"/>
</dbReference>